<dbReference type="EMBL" id="CP119919">
    <property type="protein sequence ID" value="WFD16170.1"/>
    <property type="molecule type" value="Genomic_DNA"/>
</dbReference>
<name>A0AAJ5YZL9_9BASI</name>
<proteinExistence type="predicted"/>
<evidence type="ECO:0008006" key="4">
    <source>
        <dbReference type="Google" id="ProtNLM"/>
    </source>
</evidence>
<evidence type="ECO:0000313" key="2">
    <source>
        <dbReference type="EMBL" id="WFD16170.1"/>
    </source>
</evidence>
<protein>
    <recommendedName>
        <fullName evidence="4">SnoaL-like domain-containing protein</fullName>
    </recommendedName>
</protein>
<evidence type="ECO:0000313" key="3">
    <source>
        <dbReference type="Proteomes" id="UP001217582"/>
    </source>
</evidence>
<gene>
    <name evidence="2" type="ORF">MARU1_002206</name>
</gene>
<keyword evidence="3" id="KW-1185">Reference proteome</keyword>
<organism evidence="2 3">
    <name type="scientific">Malassezia arunalokei</name>
    <dbReference type="NCBI Taxonomy" id="1514897"/>
    <lineage>
        <taxon>Eukaryota</taxon>
        <taxon>Fungi</taxon>
        <taxon>Dikarya</taxon>
        <taxon>Basidiomycota</taxon>
        <taxon>Ustilaginomycotina</taxon>
        <taxon>Malasseziomycetes</taxon>
        <taxon>Malasseziales</taxon>
        <taxon>Malasseziaceae</taxon>
        <taxon>Malassezia</taxon>
    </lineage>
</organism>
<dbReference type="InterPro" id="IPR007727">
    <property type="entry name" value="Spo12"/>
</dbReference>
<feature type="signal peptide" evidence="1">
    <location>
        <begin position="1"/>
        <end position="21"/>
    </location>
</feature>
<keyword evidence="1" id="KW-0732">Signal</keyword>
<evidence type="ECO:0000256" key="1">
    <source>
        <dbReference type="SAM" id="SignalP"/>
    </source>
</evidence>
<accession>A0AAJ5YZL9</accession>
<sequence length="199" mass="21841">MLYFNVLTLLDMALFMNKLNAAGLTPEDSMQLPTRTASAEEERVLQAFLNASIMSDDDLASVFAPELIYTAPDGQVVVGKVAVATKLRERTQIEAYYLLETPTMLPSNTVVLDTHTTGGVRHLVVMKRRAGDGLVSSITDEESHRKALAPPMAARAMKTSVQSPTDMMMSPCTSKLNLVKRRHLMKAKPTNLFAGMVNQ</sequence>
<dbReference type="AlphaFoldDB" id="A0AAJ5YZL9"/>
<dbReference type="Proteomes" id="UP001217582">
    <property type="component" value="Chromosome 4"/>
</dbReference>
<dbReference type="Pfam" id="PF05032">
    <property type="entry name" value="Spo12"/>
    <property type="match status" value="1"/>
</dbReference>
<feature type="chain" id="PRO_5042481874" description="SnoaL-like domain-containing protein" evidence="1">
    <location>
        <begin position="22"/>
        <end position="199"/>
    </location>
</feature>
<reference evidence="2 3" key="1">
    <citation type="submission" date="2023-03" db="EMBL/GenBank/DDBJ databases">
        <title>Mating type loci evolution in Malassezia.</title>
        <authorList>
            <person name="Coelho M.A."/>
        </authorList>
    </citation>
    <scope>NUCLEOTIDE SEQUENCE [LARGE SCALE GENOMIC DNA]</scope>
    <source>
        <strain evidence="2 3">CBS 13387</strain>
    </source>
</reference>